<organism evidence="2">
    <name type="scientific">freshwater metagenome</name>
    <dbReference type="NCBI Taxonomy" id="449393"/>
    <lineage>
        <taxon>unclassified sequences</taxon>
        <taxon>metagenomes</taxon>
        <taxon>ecological metagenomes</taxon>
    </lineage>
</organism>
<keyword evidence="1" id="KW-0472">Membrane</keyword>
<proteinExistence type="predicted"/>
<dbReference type="Pfam" id="PF07963">
    <property type="entry name" value="N_methyl"/>
    <property type="match status" value="1"/>
</dbReference>
<name>A0A6J6F6G8_9ZZZZ</name>
<dbReference type="InterPro" id="IPR045584">
    <property type="entry name" value="Pilin-like"/>
</dbReference>
<reference evidence="2" key="1">
    <citation type="submission" date="2020-05" db="EMBL/GenBank/DDBJ databases">
        <authorList>
            <person name="Chiriac C."/>
            <person name="Salcher M."/>
            <person name="Ghai R."/>
            <person name="Kavagutti S V."/>
        </authorList>
    </citation>
    <scope>NUCLEOTIDE SEQUENCE</scope>
</reference>
<evidence type="ECO:0000313" key="2">
    <source>
        <dbReference type="EMBL" id="CAB4584401.1"/>
    </source>
</evidence>
<accession>A0A6J6F6G8</accession>
<sequence>MQKRMRKAFTLLELIVVVVVLGILALVAVPAFSGVINNSTSSVAENTAKAIARDANALAAFNSGANANLTDNGDIDDAVADTTLSGDDGWTVSTADTDGARIELDKNGKKQVYTICAVSDRAVVAFEGTDAAATC</sequence>
<dbReference type="AlphaFoldDB" id="A0A6J6F6G8"/>
<dbReference type="SUPFAM" id="SSF54523">
    <property type="entry name" value="Pili subunits"/>
    <property type="match status" value="1"/>
</dbReference>
<dbReference type="Gene3D" id="3.30.700.10">
    <property type="entry name" value="Glycoprotein, Type 4 Pilin"/>
    <property type="match status" value="1"/>
</dbReference>
<evidence type="ECO:0000256" key="1">
    <source>
        <dbReference type="SAM" id="Phobius"/>
    </source>
</evidence>
<feature type="transmembrane region" description="Helical" evidence="1">
    <location>
        <begin position="12"/>
        <end position="32"/>
    </location>
</feature>
<dbReference type="EMBL" id="CAEZSR010000176">
    <property type="protein sequence ID" value="CAB4584401.1"/>
    <property type="molecule type" value="Genomic_DNA"/>
</dbReference>
<keyword evidence="1" id="KW-0812">Transmembrane</keyword>
<dbReference type="NCBIfam" id="TIGR02532">
    <property type="entry name" value="IV_pilin_GFxxxE"/>
    <property type="match status" value="1"/>
</dbReference>
<keyword evidence="1" id="KW-1133">Transmembrane helix</keyword>
<protein>
    <submittedName>
        <fullName evidence="2">Unannotated protein</fullName>
    </submittedName>
</protein>
<dbReference type="InterPro" id="IPR012902">
    <property type="entry name" value="N_methyl_site"/>
</dbReference>
<gene>
    <name evidence="2" type="ORF">UFOPK1493_03305</name>
</gene>